<dbReference type="AlphaFoldDB" id="A0A9N8ZEM3"/>
<name>A0A9N8ZEM3_9GLOM</name>
<evidence type="ECO:0000313" key="1">
    <source>
        <dbReference type="EMBL" id="CAG8492151.1"/>
    </source>
</evidence>
<organism evidence="1 2">
    <name type="scientific">Funneliformis caledonium</name>
    <dbReference type="NCBI Taxonomy" id="1117310"/>
    <lineage>
        <taxon>Eukaryota</taxon>
        <taxon>Fungi</taxon>
        <taxon>Fungi incertae sedis</taxon>
        <taxon>Mucoromycota</taxon>
        <taxon>Glomeromycotina</taxon>
        <taxon>Glomeromycetes</taxon>
        <taxon>Glomerales</taxon>
        <taxon>Glomeraceae</taxon>
        <taxon>Funneliformis</taxon>
    </lineage>
</organism>
<dbReference type="EMBL" id="CAJVPQ010000559">
    <property type="protein sequence ID" value="CAG8492151.1"/>
    <property type="molecule type" value="Genomic_DNA"/>
</dbReference>
<protein>
    <submittedName>
        <fullName evidence="1">3033_t:CDS:1</fullName>
    </submittedName>
</protein>
<gene>
    <name evidence="1" type="ORF">FCALED_LOCUS3270</name>
</gene>
<reference evidence="1" key="1">
    <citation type="submission" date="2021-06" db="EMBL/GenBank/DDBJ databases">
        <authorList>
            <person name="Kallberg Y."/>
            <person name="Tangrot J."/>
            <person name="Rosling A."/>
        </authorList>
    </citation>
    <scope>NUCLEOTIDE SEQUENCE</scope>
    <source>
        <strain evidence="1">UK204</strain>
    </source>
</reference>
<dbReference type="Proteomes" id="UP000789570">
    <property type="component" value="Unassembled WGS sequence"/>
</dbReference>
<comment type="caution">
    <text evidence="1">The sequence shown here is derived from an EMBL/GenBank/DDBJ whole genome shotgun (WGS) entry which is preliminary data.</text>
</comment>
<sequence>MIWKFRSHKSNGRAELITDGEKKIDIVNSPNNKKKSRGFKAKINEKRRKRILLNCFSKHSNLDTLNRIAHMPLQTQNVTNFGAQLFLGDNAFTSPQDTTSSLTQLIWGCSFQ</sequence>
<accession>A0A9N8ZEM3</accession>
<proteinExistence type="predicted"/>
<evidence type="ECO:0000313" key="2">
    <source>
        <dbReference type="Proteomes" id="UP000789570"/>
    </source>
</evidence>
<keyword evidence="2" id="KW-1185">Reference proteome</keyword>